<dbReference type="PANTHER" id="PTHR33116">
    <property type="entry name" value="REVERSE TRANSCRIPTASE ZINC-BINDING DOMAIN-CONTAINING PROTEIN-RELATED-RELATED"/>
    <property type="match status" value="1"/>
</dbReference>
<keyword evidence="3" id="KW-1185">Reference proteome</keyword>
<name>A0A803PIE9_CANSA</name>
<evidence type="ECO:0000313" key="2">
    <source>
        <dbReference type="EnsemblPlants" id="cds.evm.model.04.696"/>
    </source>
</evidence>
<feature type="domain" description="Reverse transcriptase" evidence="1">
    <location>
        <begin position="1"/>
        <end position="81"/>
    </location>
</feature>
<dbReference type="PANTHER" id="PTHR33116:SF84">
    <property type="entry name" value="RNA-DIRECTED DNA POLYMERASE"/>
    <property type="match status" value="1"/>
</dbReference>
<dbReference type="EnsemblPlants" id="evm.model.04.696">
    <property type="protein sequence ID" value="cds.evm.model.04.696"/>
    <property type="gene ID" value="evm.TU.04.696"/>
</dbReference>
<protein>
    <recommendedName>
        <fullName evidence="1">Reverse transcriptase domain-containing protein</fullName>
    </recommendedName>
</protein>
<accession>A0A803PIE9</accession>
<reference evidence="2" key="2">
    <citation type="submission" date="2021-03" db="UniProtKB">
        <authorList>
            <consortium name="EnsemblPlants"/>
        </authorList>
    </citation>
    <scope>IDENTIFICATION</scope>
</reference>
<organism evidence="2 3">
    <name type="scientific">Cannabis sativa</name>
    <name type="common">Hemp</name>
    <name type="synonym">Marijuana</name>
    <dbReference type="NCBI Taxonomy" id="3483"/>
    <lineage>
        <taxon>Eukaryota</taxon>
        <taxon>Viridiplantae</taxon>
        <taxon>Streptophyta</taxon>
        <taxon>Embryophyta</taxon>
        <taxon>Tracheophyta</taxon>
        <taxon>Spermatophyta</taxon>
        <taxon>Magnoliopsida</taxon>
        <taxon>eudicotyledons</taxon>
        <taxon>Gunneridae</taxon>
        <taxon>Pentapetalae</taxon>
        <taxon>rosids</taxon>
        <taxon>fabids</taxon>
        <taxon>Rosales</taxon>
        <taxon>Cannabaceae</taxon>
        <taxon>Cannabis</taxon>
    </lineage>
</organism>
<evidence type="ECO:0000259" key="1">
    <source>
        <dbReference type="PROSITE" id="PS50878"/>
    </source>
</evidence>
<dbReference type="InterPro" id="IPR000477">
    <property type="entry name" value="RT_dom"/>
</dbReference>
<dbReference type="AlphaFoldDB" id="A0A803PIE9"/>
<reference evidence="2" key="1">
    <citation type="submission" date="2018-11" db="EMBL/GenBank/DDBJ databases">
        <authorList>
            <person name="Grassa J C."/>
        </authorList>
    </citation>
    <scope>NUCLEOTIDE SEQUENCE [LARGE SCALE GENOMIC DNA]</scope>
</reference>
<sequence length="173" mass="19695">MELNHLRFVDDVLMFCSGDFESIYLMMQALKLFSITSGLMPNNAKSVVYCSGMSEYEVRRVLDMSGFTKQQDPFKYLGVPCARKISTIDCSSLVQTMAVRIRIWSSRHLSFTDREQLCILPSSDAENEKQNVKIWQFSTCLVDSSFTGGSGLWFIGAVTARAQCARFTYSYFF</sequence>
<proteinExistence type="predicted"/>
<dbReference type="PROSITE" id="PS50878">
    <property type="entry name" value="RT_POL"/>
    <property type="match status" value="1"/>
</dbReference>
<dbReference type="EMBL" id="UZAU01000366">
    <property type="status" value="NOT_ANNOTATED_CDS"/>
    <property type="molecule type" value="Genomic_DNA"/>
</dbReference>
<dbReference type="Gramene" id="evm.model.04.696">
    <property type="protein sequence ID" value="cds.evm.model.04.696"/>
    <property type="gene ID" value="evm.TU.04.696"/>
</dbReference>
<evidence type="ECO:0000313" key="3">
    <source>
        <dbReference type="Proteomes" id="UP000596661"/>
    </source>
</evidence>
<dbReference type="Proteomes" id="UP000596661">
    <property type="component" value="Chromosome 4"/>
</dbReference>